<feature type="chain" id="PRO_5040347361" evidence="1">
    <location>
        <begin position="21"/>
        <end position="361"/>
    </location>
</feature>
<comment type="caution">
    <text evidence="3">The sequence shown here is derived from an EMBL/GenBank/DDBJ whole genome shotgun (WGS) entry which is preliminary data.</text>
</comment>
<dbReference type="OrthoDB" id="506498at2759"/>
<gene>
    <name evidence="3" type="ORF">SEMRO_1432_G272160.1</name>
</gene>
<feature type="signal peptide" evidence="1">
    <location>
        <begin position="1"/>
        <end position="20"/>
    </location>
</feature>
<accession>A0A9N8HRS2</accession>
<dbReference type="SUPFAM" id="SSF53335">
    <property type="entry name" value="S-adenosyl-L-methionine-dependent methyltransferases"/>
    <property type="match status" value="1"/>
</dbReference>
<evidence type="ECO:0000313" key="3">
    <source>
        <dbReference type="EMBL" id="CAB9523571.1"/>
    </source>
</evidence>
<keyword evidence="4" id="KW-1185">Reference proteome</keyword>
<dbReference type="InterPro" id="IPR013217">
    <property type="entry name" value="Methyltransf_12"/>
</dbReference>
<proteinExistence type="predicted"/>
<dbReference type="EMBL" id="CAICTM010001430">
    <property type="protein sequence ID" value="CAB9523571.1"/>
    <property type="molecule type" value="Genomic_DNA"/>
</dbReference>
<evidence type="ECO:0000259" key="2">
    <source>
        <dbReference type="Pfam" id="PF08242"/>
    </source>
</evidence>
<organism evidence="3 4">
    <name type="scientific">Seminavis robusta</name>
    <dbReference type="NCBI Taxonomy" id="568900"/>
    <lineage>
        <taxon>Eukaryota</taxon>
        <taxon>Sar</taxon>
        <taxon>Stramenopiles</taxon>
        <taxon>Ochrophyta</taxon>
        <taxon>Bacillariophyta</taxon>
        <taxon>Bacillariophyceae</taxon>
        <taxon>Bacillariophycidae</taxon>
        <taxon>Naviculales</taxon>
        <taxon>Naviculaceae</taxon>
        <taxon>Seminavis</taxon>
    </lineage>
</organism>
<dbReference type="Proteomes" id="UP001153069">
    <property type="component" value="Unassembled WGS sequence"/>
</dbReference>
<protein>
    <submittedName>
        <fullName evidence="3">Biosynthesis O-methyltransferase</fullName>
    </submittedName>
</protein>
<reference evidence="3" key="1">
    <citation type="submission" date="2020-06" db="EMBL/GenBank/DDBJ databases">
        <authorList>
            <consortium name="Plant Systems Biology data submission"/>
        </authorList>
    </citation>
    <scope>NUCLEOTIDE SEQUENCE</scope>
    <source>
        <strain evidence="3">D6</strain>
    </source>
</reference>
<sequence length="361" mass="39808">MAPFTGLLARFMVASLSASASNNDATIGSGGDQYIHAKENVERQGLLHQCFRQSSSDAFSMSGILEASQHHHNNDKETFRVLEIGCGAGHTTLDLLLDVLPDHCHITAVDADPKLIASAQTRLSSQGFSELQQKRVTFQHQTGESLAESMAGQFDSVWVRFVVVHLPDPLAFLEAAAECLKPGGTILVEDIYVPGATSLCHPPLYAHTFFHEMHTKASRKLGGDLTRGAKIGDYLQSLGSLQNIQCNTFAPIFGRGVTVRPWTSHSQSANSSRSQENTDTSTNRFNLGWSLLEQSLASLMPKLRELEVCTEEEVSRAEESLASWKREQKAKGDDDERTCSYQMFALPDGTVFQWWATRMET</sequence>
<dbReference type="AlphaFoldDB" id="A0A9N8HRS2"/>
<evidence type="ECO:0000256" key="1">
    <source>
        <dbReference type="SAM" id="SignalP"/>
    </source>
</evidence>
<dbReference type="Pfam" id="PF08242">
    <property type="entry name" value="Methyltransf_12"/>
    <property type="match status" value="1"/>
</dbReference>
<dbReference type="Gene3D" id="3.40.50.150">
    <property type="entry name" value="Vaccinia Virus protein VP39"/>
    <property type="match status" value="1"/>
</dbReference>
<dbReference type="PANTHER" id="PTHR43861">
    <property type="entry name" value="TRANS-ACONITATE 2-METHYLTRANSFERASE-RELATED"/>
    <property type="match status" value="1"/>
</dbReference>
<feature type="domain" description="Methyltransferase type 12" evidence="2">
    <location>
        <begin position="82"/>
        <end position="186"/>
    </location>
</feature>
<dbReference type="InterPro" id="IPR029063">
    <property type="entry name" value="SAM-dependent_MTases_sf"/>
</dbReference>
<evidence type="ECO:0000313" key="4">
    <source>
        <dbReference type="Proteomes" id="UP001153069"/>
    </source>
</evidence>
<keyword evidence="1" id="KW-0732">Signal</keyword>
<name>A0A9N8HRS2_9STRA</name>
<dbReference type="CDD" id="cd02440">
    <property type="entry name" value="AdoMet_MTases"/>
    <property type="match status" value="1"/>
</dbReference>